<accession>A0ABV0HPK5</accession>
<proteinExistence type="predicted"/>
<protein>
    <recommendedName>
        <fullName evidence="4">Inner membrane protein</fullName>
    </recommendedName>
</protein>
<dbReference type="Proteomes" id="UP001444146">
    <property type="component" value="Unassembled WGS sequence"/>
</dbReference>
<dbReference type="RefSeq" id="WP_347796583.1">
    <property type="nucleotide sequence ID" value="NZ_JAYMYY010000010.1"/>
</dbReference>
<keyword evidence="1" id="KW-0472">Membrane</keyword>
<feature type="transmembrane region" description="Helical" evidence="1">
    <location>
        <begin position="6"/>
        <end position="23"/>
    </location>
</feature>
<feature type="transmembrane region" description="Helical" evidence="1">
    <location>
        <begin position="85"/>
        <end position="108"/>
    </location>
</feature>
<keyword evidence="3" id="KW-1185">Reference proteome</keyword>
<organism evidence="2 3">
    <name type="scientific">Pseudocitrobacter cyperus</name>
    <dbReference type="NCBI Taxonomy" id="3112843"/>
    <lineage>
        <taxon>Bacteria</taxon>
        <taxon>Pseudomonadati</taxon>
        <taxon>Pseudomonadota</taxon>
        <taxon>Gammaproteobacteria</taxon>
        <taxon>Enterobacterales</taxon>
        <taxon>Enterobacteriaceae</taxon>
        <taxon>Pseudocitrobacter</taxon>
    </lineage>
</organism>
<name>A0ABV0HPK5_9ENTR</name>
<evidence type="ECO:0008006" key="4">
    <source>
        <dbReference type="Google" id="ProtNLM"/>
    </source>
</evidence>
<reference evidence="2 3" key="1">
    <citation type="submission" date="2024-01" db="EMBL/GenBank/DDBJ databases">
        <title>Pseudocitrobacter sp. Endophytic strain Cyp-38L.</title>
        <authorList>
            <person name="Amer M.A."/>
            <person name="Hamed S.M."/>
        </authorList>
    </citation>
    <scope>NUCLEOTIDE SEQUENCE [LARGE SCALE GENOMIC DNA]</scope>
    <source>
        <strain evidence="2 3">Cyp38S</strain>
    </source>
</reference>
<gene>
    <name evidence="2" type="ORF">VSR74_21450</name>
</gene>
<dbReference type="EMBL" id="JAYMYY010000010">
    <property type="protein sequence ID" value="MEO3992365.1"/>
    <property type="molecule type" value="Genomic_DNA"/>
</dbReference>
<keyword evidence="1" id="KW-1133">Transmembrane helix</keyword>
<sequence length="116" mass="13164">MGSELFFVWLGMLEVLASLIYIFSGGRFRILWGGCLFSLCASLVIFLIWPQSFFGRYLFWNSQVNECSDLVIVDGSSPLHCELGWWFLVAGLFFFILAVLTCFIAATIKSCLRLRG</sequence>
<feature type="transmembrane region" description="Helical" evidence="1">
    <location>
        <begin position="30"/>
        <end position="49"/>
    </location>
</feature>
<evidence type="ECO:0000256" key="1">
    <source>
        <dbReference type="SAM" id="Phobius"/>
    </source>
</evidence>
<evidence type="ECO:0000313" key="3">
    <source>
        <dbReference type="Proteomes" id="UP001444146"/>
    </source>
</evidence>
<keyword evidence="1" id="KW-0812">Transmembrane</keyword>
<evidence type="ECO:0000313" key="2">
    <source>
        <dbReference type="EMBL" id="MEO3992365.1"/>
    </source>
</evidence>
<comment type="caution">
    <text evidence="2">The sequence shown here is derived from an EMBL/GenBank/DDBJ whole genome shotgun (WGS) entry which is preliminary data.</text>
</comment>